<evidence type="ECO:0000313" key="6">
    <source>
        <dbReference type="EMBL" id="EGV43243.1"/>
    </source>
</evidence>
<evidence type="ECO:0000259" key="5">
    <source>
        <dbReference type="Pfam" id="PF09864"/>
    </source>
</evidence>
<evidence type="ECO:0000256" key="2">
    <source>
        <dbReference type="ARBA" id="ARBA00023136"/>
    </source>
</evidence>
<evidence type="ECO:0000256" key="3">
    <source>
        <dbReference type="ARBA" id="ARBA00023139"/>
    </source>
</evidence>
<feature type="domain" description="C-type lysozyme inhibitor" evidence="5">
    <location>
        <begin position="61"/>
        <end position="128"/>
    </location>
</feature>
<evidence type="ECO:0000256" key="1">
    <source>
        <dbReference type="ARBA" id="ARBA00022729"/>
    </source>
</evidence>
<dbReference type="PROSITE" id="PS51257">
    <property type="entry name" value="PROKAR_LIPOPROTEIN"/>
    <property type="match status" value="1"/>
</dbReference>
<dbReference type="OrthoDB" id="1375152at2"/>
<accession>G2EEA0</accession>
<comment type="caution">
    <text evidence="6">The sequence shown here is derived from an EMBL/GenBank/DDBJ whole genome shotgun (WGS) entry which is preliminary data.</text>
</comment>
<keyword evidence="4" id="KW-0449">Lipoprotein</keyword>
<evidence type="ECO:0000313" key="7">
    <source>
        <dbReference type="Proteomes" id="UP000003730"/>
    </source>
</evidence>
<dbReference type="Pfam" id="PF09864">
    <property type="entry name" value="MliC"/>
    <property type="match status" value="2"/>
</dbReference>
<feature type="domain" description="C-type lysozyme inhibitor" evidence="5">
    <location>
        <begin position="144"/>
        <end position="206"/>
    </location>
</feature>
<gene>
    <name evidence="6" type="ORF">BZARG_2910</name>
</gene>
<protein>
    <recommendedName>
        <fullName evidence="5">C-type lysozyme inhibitor domain-containing protein</fullName>
    </recommendedName>
</protein>
<dbReference type="eggNOG" id="COG3895">
    <property type="taxonomic scope" value="Bacteria"/>
</dbReference>
<evidence type="ECO:0000256" key="4">
    <source>
        <dbReference type="ARBA" id="ARBA00023288"/>
    </source>
</evidence>
<organism evidence="6 7">
    <name type="scientific">Bizionia argentinensis JUB59</name>
    <dbReference type="NCBI Taxonomy" id="1046627"/>
    <lineage>
        <taxon>Bacteria</taxon>
        <taxon>Pseudomonadati</taxon>
        <taxon>Bacteroidota</taxon>
        <taxon>Flavobacteriia</taxon>
        <taxon>Flavobacteriales</taxon>
        <taxon>Flavobacteriaceae</taxon>
        <taxon>Bizionia</taxon>
    </lineage>
</organism>
<dbReference type="Gene3D" id="2.40.128.200">
    <property type="match status" value="2"/>
</dbReference>
<name>G2EEA0_9FLAO</name>
<proteinExistence type="predicted"/>
<dbReference type="EMBL" id="AFXZ01000033">
    <property type="protein sequence ID" value="EGV43243.1"/>
    <property type="molecule type" value="Genomic_DNA"/>
</dbReference>
<dbReference type="RefSeq" id="WP_008637579.1">
    <property type="nucleotide sequence ID" value="NZ_AFXZ01000033.1"/>
</dbReference>
<keyword evidence="3" id="KW-0564">Palmitate</keyword>
<dbReference type="InterPro" id="IPR036328">
    <property type="entry name" value="MliC_sf"/>
</dbReference>
<sequence length="212" mass="24110">MKKTILSALFLGALFTSCKEETKKTEMTKIEDIAIVDTHSEDKEYTTSDSENELYALEYLYKSDNGEIVDVTFFEEGDKMNVKIKRDKQDELILPQTTAWAKGAEYESGNYKWVSQEDGATFSDGNNTMKLVVISPLQYTYTNEKESIVVIYSDKNDKRFVTLIKDNQPEITLEQTEAWAKGAEYGNNTVKWHNQGDTGTLTEDGVASKFKK</sequence>
<dbReference type="AlphaFoldDB" id="G2EEA0"/>
<keyword evidence="2" id="KW-0472">Membrane</keyword>
<keyword evidence="7" id="KW-1185">Reference proteome</keyword>
<keyword evidence="1" id="KW-0732">Signal</keyword>
<dbReference type="Proteomes" id="UP000003730">
    <property type="component" value="Unassembled WGS sequence"/>
</dbReference>
<dbReference type="InterPro" id="IPR018660">
    <property type="entry name" value="MliC"/>
</dbReference>
<reference evidence="6 7" key="1">
    <citation type="journal article" date="2008" name="Int. J. Syst. Evol. Microbiol.">
        <title>Bizionia argentinensis sp. nov., isolated from surface marine water in Antarctica.</title>
        <authorList>
            <person name="Bercovich A."/>
            <person name="Vazquez S.C."/>
            <person name="Yankilevich P."/>
            <person name="Coria S.H."/>
            <person name="Foti M."/>
            <person name="Hernandez E."/>
            <person name="Vidal A."/>
            <person name="Ruberto L."/>
            <person name="Melo C."/>
            <person name="Marenssi S."/>
            <person name="Criscuolo M."/>
            <person name="Memoli M."/>
            <person name="Arguelles M."/>
            <person name="Mac Cormack W.P."/>
        </authorList>
    </citation>
    <scope>NUCLEOTIDE SEQUENCE [LARGE SCALE GENOMIC DNA]</scope>
    <source>
        <strain evidence="6 7">JUB59</strain>
    </source>
</reference>